<keyword evidence="1" id="KW-0812">Transmembrane</keyword>
<evidence type="ECO:0000256" key="1">
    <source>
        <dbReference type="SAM" id="Phobius"/>
    </source>
</evidence>
<dbReference type="AlphaFoldDB" id="D2EGJ8"/>
<proteinExistence type="predicted"/>
<dbReference type="EMBL" id="GG730075">
    <property type="protein sequence ID" value="EEZ92535.1"/>
    <property type="molecule type" value="Genomic_DNA"/>
</dbReference>
<evidence type="ECO:0000313" key="2">
    <source>
        <dbReference type="EMBL" id="EEZ92535.1"/>
    </source>
</evidence>
<protein>
    <submittedName>
        <fullName evidence="2">Uncharacterized protein</fullName>
    </submittedName>
</protein>
<feature type="transmembrane region" description="Helical" evidence="1">
    <location>
        <begin position="151"/>
        <end position="171"/>
    </location>
</feature>
<keyword evidence="1" id="KW-0472">Membrane</keyword>
<evidence type="ECO:0000313" key="3">
    <source>
        <dbReference type="Proteomes" id="UP000009375"/>
    </source>
</evidence>
<feature type="transmembrane region" description="Helical" evidence="1">
    <location>
        <begin position="120"/>
        <end position="139"/>
    </location>
</feature>
<feature type="transmembrane region" description="Helical" evidence="1">
    <location>
        <begin position="77"/>
        <end position="100"/>
    </location>
</feature>
<gene>
    <name evidence="2" type="ORF">BJBARM4_0897</name>
</gene>
<organism evidence="2 3">
    <name type="scientific">Candidatus Parvarchaeum acidiphilum ARMAN-4</name>
    <dbReference type="NCBI Taxonomy" id="662760"/>
    <lineage>
        <taxon>Archaea</taxon>
        <taxon>Candidatus Parvarchaeota</taxon>
        <taxon>Candidatus Parvarchaeum</taxon>
    </lineage>
</organism>
<dbReference type="Proteomes" id="UP000009375">
    <property type="component" value="Unassembled WGS sequence"/>
</dbReference>
<sequence>MDLEAILKNKSYASPDKTTKHYLERAISGLKDIYKNNLAVKFQLLYESAAFFSDKILTYVGLEYTNGSEGNPVMSRLFNYMGILPSAIGSYLALNMLVYFLSSKSHEFLKLNNKQLLGGLYMAVGGTESLVSLHNYLSINNYDNLIAKMTYTQFILPTTAICAFPFLYYWTKNYLQSRKVKE</sequence>
<accession>D2EGJ8</accession>
<keyword evidence="1" id="KW-1133">Transmembrane helix</keyword>
<reference evidence="2 3" key="1">
    <citation type="journal article" date="2010" name="Proc. Natl. Acad. Sci. U.S.A.">
        <title>Enigmatic, ultrasmall, uncultivated Archaea.</title>
        <authorList>
            <person name="Baker B.J."/>
            <person name="Comolli L.R."/>
            <person name="Dick G.J."/>
            <person name="Hauser L.J."/>
            <person name="Hyatt D."/>
            <person name="Dill B.D."/>
            <person name="Land M.L."/>
            <person name="Verberkmoes N.C."/>
            <person name="Hettich R.L."/>
            <person name="Banfield J.F."/>
        </authorList>
    </citation>
    <scope>NUCLEOTIDE SEQUENCE [LARGE SCALE GENOMIC DNA]</scope>
</reference>
<name>D2EGJ8_PARA4</name>